<dbReference type="InterPro" id="IPR010156">
    <property type="entry name" value="CRISPR-assoc_prot_Cas6"/>
</dbReference>
<dbReference type="InterPro" id="IPR019267">
    <property type="entry name" value="CRISPR-assoc_Cas6_C"/>
</dbReference>
<keyword evidence="1" id="KW-0540">Nuclease</keyword>
<evidence type="ECO:0000313" key="6">
    <source>
        <dbReference type="EMBL" id="GFO85362.1"/>
    </source>
</evidence>
<dbReference type="GO" id="GO:0016788">
    <property type="term" value="F:hydrolase activity, acting on ester bonds"/>
    <property type="evidence" value="ECO:0007669"/>
    <property type="project" value="InterPro"/>
</dbReference>
<sequence length="263" mass="30702">MITELTLKVTYDAQDTLDYHIASTMHGILMEYLEKSYGDAMHQDVLKPYSQTVFDMTANSFCWRICTLTKEAEEKIIRPIMEEDEFFLKYKQLKLKVREKQAKYVSYEELITTYYFEKQPRVLRMEFYSPTSFKSHGEYVFLPSIRLIFQSLMNKYDSFSTDTAIGNDEILDQIEENVRITGYRLRSVKFSLEGIRIPAFMGTITMYIKGPQQLVNLVRMMAEFGQYSGIGIKTSLGMGAYKIKEGFKNDKRSNQNRCRSTAS</sequence>
<dbReference type="CDD" id="cd21141">
    <property type="entry name" value="Cas6_III-like"/>
    <property type="match status" value="1"/>
</dbReference>
<protein>
    <submittedName>
        <fullName evidence="6">CRISPR-associated endoribonuclease Cas6</fullName>
    </submittedName>
</protein>
<evidence type="ECO:0000256" key="4">
    <source>
        <dbReference type="ARBA" id="ARBA00023118"/>
    </source>
</evidence>
<dbReference type="GO" id="GO:0051607">
    <property type="term" value="P:defense response to virus"/>
    <property type="evidence" value="ECO:0007669"/>
    <property type="project" value="UniProtKB-KW"/>
</dbReference>
<accession>A0A916Q6R2</accession>
<keyword evidence="2" id="KW-0255">Endonuclease</keyword>
<evidence type="ECO:0000259" key="5">
    <source>
        <dbReference type="Pfam" id="PF10040"/>
    </source>
</evidence>
<gene>
    <name evidence="6" type="ORF">ANBU17_17090</name>
</gene>
<dbReference type="EMBL" id="BLYI01000035">
    <property type="protein sequence ID" value="GFO85362.1"/>
    <property type="molecule type" value="Genomic_DNA"/>
</dbReference>
<dbReference type="GO" id="GO:0004519">
    <property type="term" value="F:endonuclease activity"/>
    <property type="evidence" value="ECO:0007669"/>
    <property type="project" value="UniProtKB-KW"/>
</dbReference>
<comment type="caution">
    <text evidence="6">The sequence shown here is derived from an EMBL/GenBank/DDBJ whole genome shotgun (WGS) entry which is preliminary data.</text>
</comment>
<name>A0A916Q6R2_9FIRM</name>
<reference evidence="6" key="1">
    <citation type="submission" date="2020-06" db="EMBL/GenBank/DDBJ databases">
        <title>Characterization of fructooligosaccharide metabolism and fructooligosaccharide-degrading enzymes in human commensal butyrate producers.</title>
        <authorList>
            <person name="Tanno H."/>
            <person name="Fujii T."/>
            <person name="Hirano K."/>
            <person name="Maeno S."/>
            <person name="Tonozuka T."/>
            <person name="Sakamoto M."/>
            <person name="Ohkuma M."/>
            <person name="Tochio T."/>
            <person name="Endo A."/>
        </authorList>
    </citation>
    <scope>NUCLEOTIDE SEQUENCE</scope>
    <source>
        <strain evidence="6">JCM 17466</strain>
    </source>
</reference>
<keyword evidence="7" id="KW-1185">Reference proteome</keyword>
<feature type="domain" description="CRISPR-associated protein Cas6 C-terminal" evidence="5">
    <location>
        <begin position="125"/>
        <end position="241"/>
    </location>
</feature>
<dbReference type="Gene3D" id="3.30.70.1900">
    <property type="match status" value="1"/>
</dbReference>
<keyword evidence="3" id="KW-0378">Hydrolase</keyword>
<dbReference type="AlphaFoldDB" id="A0A916Q6R2"/>
<evidence type="ECO:0000256" key="2">
    <source>
        <dbReference type="ARBA" id="ARBA00022759"/>
    </source>
</evidence>
<keyword evidence="4" id="KW-0051">Antiviral defense</keyword>
<proteinExistence type="predicted"/>
<evidence type="ECO:0000313" key="7">
    <source>
        <dbReference type="Proteomes" id="UP000613208"/>
    </source>
</evidence>
<organism evidence="6 7">
    <name type="scientific">Anaerostipes butyraticus</name>
    <dbReference type="NCBI Taxonomy" id="645466"/>
    <lineage>
        <taxon>Bacteria</taxon>
        <taxon>Bacillati</taxon>
        <taxon>Bacillota</taxon>
        <taxon>Clostridia</taxon>
        <taxon>Lachnospirales</taxon>
        <taxon>Lachnospiraceae</taxon>
        <taxon>Anaerostipes</taxon>
    </lineage>
</organism>
<evidence type="ECO:0000256" key="1">
    <source>
        <dbReference type="ARBA" id="ARBA00022722"/>
    </source>
</evidence>
<dbReference type="RefSeq" id="WP_201311066.1">
    <property type="nucleotide sequence ID" value="NZ_BLYI01000035.1"/>
</dbReference>
<evidence type="ECO:0000256" key="3">
    <source>
        <dbReference type="ARBA" id="ARBA00022801"/>
    </source>
</evidence>
<dbReference type="NCBIfam" id="TIGR01877">
    <property type="entry name" value="cas_cas6"/>
    <property type="match status" value="1"/>
</dbReference>
<dbReference type="Pfam" id="PF10040">
    <property type="entry name" value="CRISPR_Cas6"/>
    <property type="match status" value="1"/>
</dbReference>
<dbReference type="Proteomes" id="UP000613208">
    <property type="component" value="Unassembled WGS sequence"/>
</dbReference>